<dbReference type="Proteomes" id="UP001302602">
    <property type="component" value="Unassembled WGS sequence"/>
</dbReference>
<gene>
    <name evidence="2" type="ORF">N657DRAFT_342949</name>
</gene>
<protein>
    <submittedName>
        <fullName evidence="2">Uncharacterized protein</fullName>
    </submittedName>
</protein>
<organism evidence="2 3">
    <name type="scientific">Parathielavia appendiculata</name>
    <dbReference type="NCBI Taxonomy" id="2587402"/>
    <lineage>
        <taxon>Eukaryota</taxon>
        <taxon>Fungi</taxon>
        <taxon>Dikarya</taxon>
        <taxon>Ascomycota</taxon>
        <taxon>Pezizomycotina</taxon>
        <taxon>Sordariomycetes</taxon>
        <taxon>Sordariomycetidae</taxon>
        <taxon>Sordariales</taxon>
        <taxon>Chaetomiaceae</taxon>
        <taxon>Parathielavia</taxon>
    </lineage>
</organism>
<dbReference type="RefSeq" id="XP_062648739.1">
    <property type="nucleotide sequence ID" value="XM_062786907.1"/>
</dbReference>
<evidence type="ECO:0000313" key="2">
    <source>
        <dbReference type="EMBL" id="KAK4124968.1"/>
    </source>
</evidence>
<accession>A0AAN6U225</accession>
<dbReference type="EMBL" id="MU853226">
    <property type="protein sequence ID" value="KAK4124968.1"/>
    <property type="molecule type" value="Genomic_DNA"/>
</dbReference>
<evidence type="ECO:0000313" key="3">
    <source>
        <dbReference type="Proteomes" id="UP001302602"/>
    </source>
</evidence>
<reference evidence="2" key="2">
    <citation type="submission" date="2023-05" db="EMBL/GenBank/DDBJ databases">
        <authorList>
            <consortium name="Lawrence Berkeley National Laboratory"/>
            <person name="Steindorff A."/>
            <person name="Hensen N."/>
            <person name="Bonometti L."/>
            <person name="Westerberg I."/>
            <person name="Brannstrom I.O."/>
            <person name="Guillou S."/>
            <person name="Cros-Aarteil S."/>
            <person name="Calhoun S."/>
            <person name="Haridas S."/>
            <person name="Kuo A."/>
            <person name="Mondo S."/>
            <person name="Pangilinan J."/>
            <person name="Riley R."/>
            <person name="Labutti K."/>
            <person name="Andreopoulos B."/>
            <person name="Lipzen A."/>
            <person name="Chen C."/>
            <person name="Yanf M."/>
            <person name="Daum C."/>
            <person name="Ng V."/>
            <person name="Clum A."/>
            <person name="Ohm R."/>
            <person name="Martin F."/>
            <person name="Silar P."/>
            <person name="Natvig D."/>
            <person name="Lalanne C."/>
            <person name="Gautier V."/>
            <person name="Ament-Velasquez S.L."/>
            <person name="Kruys A."/>
            <person name="Hutchinson M.I."/>
            <person name="Powell A.J."/>
            <person name="Barry K."/>
            <person name="Miller A.N."/>
            <person name="Grigoriev I.V."/>
            <person name="Debuchy R."/>
            <person name="Gladieux P."/>
            <person name="Thoren M.H."/>
            <person name="Johannesson H."/>
        </authorList>
    </citation>
    <scope>NUCLEOTIDE SEQUENCE</scope>
    <source>
        <strain evidence="2">CBS 731.68</strain>
    </source>
</reference>
<feature type="region of interest" description="Disordered" evidence="1">
    <location>
        <begin position="1"/>
        <end position="40"/>
    </location>
</feature>
<reference evidence="2" key="1">
    <citation type="journal article" date="2023" name="Mol. Phylogenet. Evol.">
        <title>Genome-scale phylogeny and comparative genomics of the fungal order Sordariales.</title>
        <authorList>
            <person name="Hensen N."/>
            <person name="Bonometti L."/>
            <person name="Westerberg I."/>
            <person name="Brannstrom I.O."/>
            <person name="Guillou S."/>
            <person name="Cros-Aarteil S."/>
            <person name="Calhoun S."/>
            <person name="Haridas S."/>
            <person name="Kuo A."/>
            <person name="Mondo S."/>
            <person name="Pangilinan J."/>
            <person name="Riley R."/>
            <person name="LaButti K."/>
            <person name="Andreopoulos B."/>
            <person name="Lipzen A."/>
            <person name="Chen C."/>
            <person name="Yan M."/>
            <person name="Daum C."/>
            <person name="Ng V."/>
            <person name="Clum A."/>
            <person name="Steindorff A."/>
            <person name="Ohm R.A."/>
            <person name="Martin F."/>
            <person name="Silar P."/>
            <person name="Natvig D.O."/>
            <person name="Lalanne C."/>
            <person name="Gautier V."/>
            <person name="Ament-Velasquez S.L."/>
            <person name="Kruys A."/>
            <person name="Hutchinson M.I."/>
            <person name="Powell A.J."/>
            <person name="Barry K."/>
            <person name="Miller A.N."/>
            <person name="Grigoriev I.V."/>
            <person name="Debuchy R."/>
            <person name="Gladieux P."/>
            <person name="Hiltunen Thoren M."/>
            <person name="Johannesson H."/>
        </authorList>
    </citation>
    <scope>NUCLEOTIDE SEQUENCE</scope>
    <source>
        <strain evidence="2">CBS 731.68</strain>
    </source>
</reference>
<proteinExistence type="predicted"/>
<evidence type="ECO:0000256" key="1">
    <source>
        <dbReference type="SAM" id="MobiDB-lite"/>
    </source>
</evidence>
<keyword evidence="3" id="KW-1185">Reference proteome</keyword>
<sequence>MVCWLGSPSPRPPAPVPVTRRRWSPGPDVEARPPSRLGDGLGMRWFEQVSGLLRLPPLKKYWYFATASTLTAASAPNSERNGHDVSNEKQSMPASKHRCQT</sequence>
<name>A0AAN6U225_9PEZI</name>
<dbReference type="AlphaFoldDB" id="A0AAN6U225"/>
<dbReference type="GeneID" id="87823677"/>
<comment type="caution">
    <text evidence="2">The sequence shown here is derived from an EMBL/GenBank/DDBJ whole genome shotgun (WGS) entry which is preliminary data.</text>
</comment>
<feature type="region of interest" description="Disordered" evidence="1">
    <location>
        <begin position="73"/>
        <end position="101"/>
    </location>
</feature>